<evidence type="ECO:0000313" key="5">
    <source>
        <dbReference type="EMBL" id="OWF40395.1"/>
    </source>
</evidence>
<dbReference type="STRING" id="6573.A0A210PVA4"/>
<evidence type="ECO:0000256" key="4">
    <source>
        <dbReference type="SAM" id="MobiDB-lite"/>
    </source>
</evidence>
<dbReference type="Proteomes" id="UP000242188">
    <property type="component" value="Unassembled WGS sequence"/>
</dbReference>
<dbReference type="OrthoDB" id="19679at2759"/>
<feature type="compositionally biased region" description="Polar residues" evidence="4">
    <location>
        <begin position="77"/>
        <end position="91"/>
    </location>
</feature>
<comment type="caution">
    <text evidence="5">The sequence shown here is derived from an EMBL/GenBank/DDBJ whole genome shotgun (WGS) entry which is preliminary data.</text>
</comment>
<evidence type="ECO:0000256" key="3">
    <source>
        <dbReference type="ARBA" id="ARBA00023242"/>
    </source>
</evidence>
<name>A0A210PVA4_MIZYE</name>
<comment type="subcellular location">
    <subcellularLocation>
        <location evidence="1">Nucleus</location>
    </subcellularLocation>
</comment>
<dbReference type="Pfam" id="PF09751">
    <property type="entry name" value="Es2"/>
    <property type="match status" value="1"/>
</dbReference>
<feature type="compositionally biased region" description="Basic residues" evidence="4">
    <location>
        <begin position="467"/>
        <end position="476"/>
    </location>
</feature>
<feature type="compositionally biased region" description="Basic and acidic residues" evidence="4">
    <location>
        <begin position="102"/>
        <end position="128"/>
    </location>
</feature>
<gene>
    <name evidence="5" type="ORF">KP79_PYT16128</name>
</gene>
<dbReference type="AlphaFoldDB" id="A0A210PVA4"/>
<evidence type="ECO:0000256" key="1">
    <source>
        <dbReference type="ARBA" id="ARBA00004123"/>
    </source>
</evidence>
<feature type="region of interest" description="Disordered" evidence="4">
    <location>
        <begin position="1"/>
        <end position="26"/>
    </location>
</feature>
<feature type="compositionally biased region" description="Low complexity" evidence="4">
    <location>
        <begin position="424"/>
        <end position="435"/>
    </location>
</feature>
<feature type="compositionally biased region" description="Polar residues" evidence="4">
    <location>
        <begin position="400"/>
        <end position="416"/>
    </location>
</feature>
<keyword evidence="6" id="KW-1185">Reference proteome</keyword>
<keyword evidence="3" id="KW-0539">Nucleus</keyword>
<comment type="similarity">
    <text evidence="2">Belongs to the ESS2 family.</text>
</comment>
<dbReference type="PANTHER" id="PTHR12940">
    <property type="entry name" value="ES-2 PROTEIN - RELATED"/>
    <property type="match status" value="1"/>
</dbReference>
<sequence length="476" mass="53199">MALQKADDLTVATTGSQRQENQKNTVKVLDEETYTKNLENIIERDFFPDMPKLQSHTEYFTALEKNDLVKLREIQMRRNTNRPNTGSSTGYTTPATFETPEPESRQKSPKQREPETESKTTKEKDFANLDKFLSKNTSEDNASFAEILEETQKQQREKHAWLYENERDRTTEEDERLALPSIEQQAIEAPPQAGADSWKYKARNSLMYVPDGVKLSKTEEMELKKGKSREIIHENTRFQISPWNQIKSTEQIKMAASLKALACYGKIGHDGKEVMPLESPKVNGYGFVGTPSPAPGVDESPFMTWGEIDGTPFRIEGSDTPFTGIGGPAFKIPEMPKRDRLALDLSEKASKAHRDKKEKALKSVQARLSSPSPKFGRSTTERLQSMSPAAQRLATAQLGVRTQSDKALQASYTPSPTHRLAGGKTPTLTPKLTPKSASSTPTGERTPGSKREGSDIASLTDNLLQLPKRKKASDFF</sequence>
<reference evidence="5 6" key="1">
    <citation type="journal article" date="2017" name="Nat. Ecol. Evol.">
        <title>Scallop genome provides insights into evolution of bilaterian karyotype and development.</title>
        <authorList>
            <person name="Wang S."/>
            <person name="Zhang J."/>
            <person name="Jiao W."/>
            <person name="Li J."/>
            <person name="Xun X."/>
            <person name="Sun Y."/>
            <person name="Guo X."/>
            <person name="Huan P."/>
            <person name="Dong B."/>
            <person name="Zhang L."/>
            <person name="Hu X."/>
            <person name="Sun X."/>
            <person name="Wang J."/>
            <person name="Zhao C."/>
            <person name="Wang Y."/>
            <person name="Wang D."/>
            <person name="Huang X."/>
            <person name="Wang R."/>
            <person name="Lv J."/>
            <person name="Li Y."/>
            <person name="Zhang Z."/>
            <person name="Liu B."/>
            <person name="Lu W."/>
            <person name="Hui Y."/>
            <person name="Liang J."/>
            <person name="Zhou Z."/>
            <person name="Hou R."/>
            <person name="Li X."/>
            <person name="Liu Y."/>
            <person name="Li H."/>
            <person name="Ning X."/>
            <person name="Lin Y."/>
            <person name="Zhao L."/>
            <person name="Xing Q."/>
            <person name="Dou J."/>
            <person name="Li Y."/>
            <person name="Mao J."/>
            <person name="Guo H."/>
            <person name="Dou H."/>
            <person name="Li T."/>
            <person name="Mu C."/>
            <person name="Jiang W."/>
            <person name="Fu Q."/>
            <person name="Fu X."/>
            <person name="Miao Y."/>
            <person name="Liu J."/>
            <person name="Yu Q."/>
            <person name="Li R."/>
            <person name="Liao H."/>
            <person name="Li X."/>
            <person name="Kong Y."/>
            <person name="Jiang Z."/>
            <person name="Chourrout D."/>
            <person name="Li R."/>
            <person name="Bao Z."/>
        </authorList>
    </citation>
    <scope>NUCLEOTIDE SEQUENCE [LARGE SCALE GENOMIC DNA]</scope>
    <source>
        <strain evidence="5 6">PY_sf001</strain>
    </source>
</reference>
<proteinExistence type="inferred from homology"/>
<feature type="compositionally biased region" description="Polar residues" evidence="4">
    <location>
        <begin position="366"/>
        <end position="388"/>
    </location>
</feature>
<organism evidence="5 6">
    <name type="scientific">Mizuhopecten yessoensis</name>
    <name type="common">Japanese scallop</name>
    <name type="synonym">Patinopecten yessoensis</name>
    <dbReference type="NCBI Taxonomy" id="6573"/>
    <lineage>
        <taxon>Eukaryota</taxon>
        <taxon>Metazoa</taxon>
        <taxon>Spiralia</taxon>
        <taxon>Lophotrochozoa</taxon>
        <taxon>Mollusca</taxon>
        <taxon>Bivalvia</taxon>
        <taxon>Autobranchia</taxon>
        <taxon>Pteriomorphia</taxon>
        <taxon>Pectinida</taxon>
        <taxon>Pectinoidea</taxon>
        <taxon>Pectinidae</taxon>
        <taxon>Mizuhopecten</taxon>
    </lineage>
</organism>
<evidence type="ECO:0000313" key="6">
    <source>
        <dbReference type="Proteomes" id="UP000242188"/>
    </source>
</evidence>
<accession>A0A210PVA4</accession>
<dbReference type="GO" id="GO:0071013">
    <property type="term" value="C:catalytic step 2 spliceosome"/>
    <property type="evidence" value="ECO:0007669"/>
    <property type="project" value="TreeGrafter"/>
</dbReference>
<feature type="compositionally biased region" description="Polar residues" evidence="4">
    <location>
        <begin position="11"/>
        <end position="25"/>
    </location>
</feature>
<protein>
    <submittedName>
        <fullName evidence="5">Protein DGCR14</fullName>
    </submittedName>
</protein>
<dbReference type="EMBL" id="NEDP02005467">
    <property type="protein sequence ID" value="OWF40395.1"/>
    <property type="molecule type" value="Genomic_DNA"/>
</dbReference>
<feature type="region of interest" description="Disordered" evidence="4">
    <location>
        <begin position="77"/>
        <end position="135"/>
    </location>
</feature>
<feature type="region of interest" description="Disordered" evidence="4">
    <location>
        <begin position="348"/>
        <end position="476"/>
    </location>
</feature>
<dbReference type="InterPro" id="IPR019148">
    <property type="entry name" value="Nuclear_protein_DGCR14_ESS-2"/>
</dbReference>
<feature type="compositionally biased region" description="Basic and acidic residues" evidence="4">
    <location>
        <begin position="348"/>
        <end position="361"/>
    </location>
</feature>
<evidence type="ECO:0000256" key="2">
    <source>
        <dbReference type="ARBA" id="ARBA00009072"/>
    </source>
</evidence>
<dbReference type="PANTHER" id="PTHR12940:SF0">
    <property type="entry name" value="SPLICING FACTOR ESS-2 HOMOLOG"/>
    <property type="match status" value="1"/>
</dbReference>